<gene>
    <name evidence="2" type="ORF">OFUS_LOCUS16902</name>
</gene>
<evidence type="ECO:0000259" key="1">
    <source>
        <dbReference type="Pfam" id="PF00029"/>
    </source>
</evidence>
<keyword evidence="3" id="KW-1185">Reference proteome</keyword>
<sequence>MDNIPGSSISEKLKPEYFFLFEYLVNAFHVIRIIILIPSHISPFLQGHFQCTPNKTMERHLLERLQKRCYEDYATPFSLPFYWDFQLGMACFTVMCYYIPSWWIIEHKEMSPKVRKGVAIGYLMQTILQICIEVGFIVVQAIMYGFHIPSEYLCQNEVANEEIRCEVLLVDVKLAFLGIMFVLSVLVTIFHMIDLRRTIKQMCYKRKIDDLLPIFKRK</sequence>
<proteinExistence type="predicted"/>
<name>A0A8J1U2R9_OWEFU</name>
<dbReference type="Proteomes" id="UP000749559">
    <property type="component" value="Unassembled WGS sequence"/>
</dbReference>
<dbReference type="InterPro" id="IPR013092">
    <property type="entry name" value="Connexin_N"/>
</dbReference>
<evidence type="ECO:0000313" key="2">
    <source>
        <dbReference type="EMBL" id="CAH1791861.1"/>
    </source>
</evidence>
<dbReference type="Gene3D" id="1.20.1440.80">
    <property type="entry name" value="Gap junction channel protein cysteine-rich domain"/>
    <property type="match status" value="1"/>
</dbReference>
<accession>A0A8J1U2R9</accession>
<dbReference type="AlphaFoldDB" id="A0A8J1U2R9"/>
<feature type="non-terminal residue" evidence="2">
    <location>
        <position position="218"/>
    </location>
</feature>
<feature type="domain" description="Connexin N-terminal" evidence="1">
    <location>
        <begin position="113"/>
        <end position="195"/>
    </location>
</feature>
<protein>
    <recommendedName>
        <fullName evidence="1">Connexin N-terminal domain-containing protein</fullName>
    </recommendedName>
</protein>
<organism evidence="2 3">
    <name type="scientific">Owenia fusiformis</name>
    <name type="common">Polychaete worm</name>
    <dbReference type="NCBI Taxonomy" id="6347"/>
    <lineage>
        <taxon>Eukaryota</taxon>
        <taxon>Metazoa</taxon>
        <taxon>Spiralia</taxon>
        <taxon>Lophotrochozoa</taxon>
        <taxon>Annelida</taxon>
        <taxon>Polychaeta</taxon>
        <taxon>Sedentaria</taxon>
        <taxon>Canalipalpata</taxon>
        <taxon>Sabellida</taxon>
        <taxon>Oweniida</taxon>
        <taxon>Oweniidae</taxon>
        <taxon>Owenia</taxon>
    </lineage>
</organism>
<dbReference type="InterPro" id="IPR038359">
    <property type="entry name" value="Connexin_N_sf"/>
</dbReference>
<dbReference type="OrthoDB" id="9833722at2759"/>
<dbReference type="EMBL" id="CAIIXF020000008">
    <property type="protein sequence ID" value="CAH1791861.1"/>
    <property type="molecule type" value="Genomic_DNA"/>
</dbReference>
<reference evidence="2" key="1">
    <citation type="submission" date="2022-03" db="EMBL/GenBank/DDBJ databases">
        <authorList>
            <person name="Martin C."/>
        </authorList>
    </citation>
    <scope>NUCLEOTIDE SEQUENCE</scope>
</reference>
<evidence type="ECO:0000313" key="3">
    <source>
        <dbReference type="Proteomes" id="UP000749559"/>
    </source>
</evidence>
<comment type="caution">
    <text evidence="2">The sequence shown here is derived from an EMBL/GenBank/DDBJ whole genome shotgun (WGS) entry which is preliminary data.</text>
</comment>
<dbReference type="Pfam" id="PF00029">
    <property type="entry name" value="Connexin"/>
    <property type="match status" value="1"/>
</dbReference>